<name>A0A7Z0BVA3_9SPHN</name>
<organism evidence="1 2">
    <name type="scientific">Novosphingobium marinum</name>
    <dbReference type="NCBI Taxonomy" id="1514948"/>
    <lineage>
        <taxon>Bacteria</taxon>
        <taxon>Pseudomonadati</taxon>
        <taxon>Pseudomonadota</taxon>
        <taxon>Alphaproteobacteria</taxon>
        <taxon>Sphingomonadales</taxon>
        <taxon>Sphingomonadaceae</taxon>
        <taxon>Novosphingobium</taxon>
    </lineage>
</organism>
<keyword evidence="2" id="KW-1185">Reference proteome</keyword>
<gene>
    <name evidence="1" type="ORF">FHS75_001454</name>
</gene>
<reference evidence="1 2" key="1">
    <citation type="submission" date="2020-07" db="EMBL/GenBank/DDBJ databases">
        <title>Genomic Encyclopedia of Type Strains, Phase IV (KMG-IV): sequencing the most valuable type-strain genomes for metagenomic binning, comparative biology and taxonomic classification.</title>
        <authorList>
            <person name="Goeker M."/>
        </authorList>
    </citation>
    <scope>NUCLEOTIDE SEQUENCE [LARGE SCALE GENOMIC DNA]</scope>
    <source>
        <strain evidence="1 2">DSM 29043</strain>
    </source>
</reference>
<accession>A0A7Z0BVA3</accession>
<proteinExistence type="predicted"/>
<dbReference type="AlphaFoldDB" id="A0A7Z0BVA3"/>
<comment type="caution">
    <text evidence="1">The sequence shown here is derived from an EMBL/GenBank/DDBJ whole genome shotgun (WGS) entry which is preliminary data.</text>
</comment>
<protein>
    <submittedName>
        <fullName evidence="1">Uncharacterized protein</fullName>
    </submittedName>
</protein>
<evidence type="ECO:0000313" key="2">
    <source>
        <dbReference type="Proteomes" id="UP000522081"/>
    </source>
</evidence>
<dbReference type="Proteomes" id="UP000522081">
    <property type="component" value="Unassembled WGS sequence"/>
</dbReference>
<dbReference type="EMBL" id="JACBZF010000002">
    <property type="protein sequence ID" value="NYH95135.1"/>
    <property type="molecule type" value="Genomic_DNA"/>
</dbReference>
<sequence length="70" mass="7370">MAAIARESGSPALRWQALRECLSLDTLAGFTVLTEIARSPSDELAPAAGALRSQLVEAHPELDEVVPCPA</sequence>
<dbReference type="RefSeq" id="WP_179407010.1">
    <property type="nucleotide sequence ID" value="NZ_BMGF01000002.1"/>
</dbReference>
<evidence type="ECO:0000313" key="1">
    <source>
        <dbReference type="EMBL" id="NYH95135.1"/>
    </source>
</evidence>